<keyword evidence="7" id="KW-0479">Metal-binding</keyword>
<comment type="subcellular location">
    <subcellularLocation>
        <location evidence="7">Cell membrane</location>
        <topology evidence="7">Multi-pass membrane protein</topology>
    </subcellularLocation>
    <subcellularLocation>
        <location evidence="1">Membrane</location>
        <topology evidence="1">Multi-pass membrane protein</topology>
    </subcellularLocation>
</comment>
<dbReference type="GO" id="GO:0010181">
    <property type="term" value="F:FMN binding"/>
    <property type="evidence" value="ECO:0007669"/>
    <property type="project" value="UniProtKB-UniRule"/>
</dbReference>
<dbReference type="EMBL" id="UGVN01000001">
    <property type="protein sequence ID" value="SUE39929.1"/>
    <property type="molecule type" value="Genomic_DNA"/>
</dbReference>
<organism evidence="10 11">
    <name type="scientific">Roseomonas mucosa</name>
    <dbReference type="NCBI Taxonomy" id="207340"/>
    <lineage>
        <taxon>Bacteria</taxon>
        <taxon>Pseudomonadati</taxon>
        <taxon>Pseudomonadota</taxon>
        <taxon>Alphaproteobacteria</taxon>
        <taxon>Acetobacterales</taxon>
        <taxon>Roseomonadaceae</taxon>
        <taxon>Roseomonas</taxon>
    </lineage>
</organism>
<evidence type="ECO:0000256" key="3">
    <source>
        <dbReference type="ARBA" id="ARBA00022692"/>
    </source>
</evidence>
<evidence type="ECO:0000313" key="11">
    <source>
        <dbReference type="Proteomes" id="UP000254919"/>
    </source>
</evidence>
<reference evidence="10 11" key="1">
    <citation type="submission" date="2018-06" db="EMBL/GenBank/DDBJ databases">
        <authorList>
            <consortium name="Pathogen Informatics"/>
            <person name="Doyle S."/>
        </authorList>
    </citation>
    <scope>NUCLEOTIDE SEQUENCE [LARGE SCALE GENOMIC DNA]</scope>
    <source>
        <strain evidence="10 11">NCTC13291</strain>
    </source>
</reference>
<dbReference type="Proteomes" id="UP000254919">
    <property type="component" value="Unassembled WGS sequence"/>
</dbReference>
<feature type="transmembrane region" description="Helical" evidence="7">
    <location>
        <begin position="136"/>
        <end position="153"/>
    </location>
</feature>
<dbReference type="AlphaFoldDB" id="A0A379N1B7"/>
<dbReference type="GO" id="GO:0046872">
    <property type="term" value="F:metal ion binding"/>
    <property type="evidence" value="ECO:0007669"/>
    <property type="project" value="UniProtKB-KW"/>
</dbReference>
<dbReference type="GO" id="GO:0020037">
    <property type="term" value="F:heme binding"/>
    <property type="evidence" value="ECO:0007669"/>
    <property type="project" value="UniProtKB-UniRule"/>
</dbReference>
<dbReference type="GO" id="GO:0016679">
    <property type="term" value="F:oxidoreductase activity, acting on diphenols and related substances as donors"/>
    <property type="evidence" value="ECO:0007669"/>
    <property type="project" value="TreeGrafter"/>
</dbReference>
<keyword evidence="7" id="KW-0285">Flavoprotein</keyword>
<keyword evidence="7" id="KW-0288">FMN</keyword>
<keyword evidence="7" id="KW-0249">Electron transport</keyword>
<feature type="transmembrane region" description="Helical" evidence="7">
    <location>
        <begin position="204"/>
        <end position="221"/>
    </location>
</feature>
<gene>
    <name evidence="10" type="primary">yedZ</name>
    <name evidence="7" type="synonym">msrQ</name>
    <name evidence="10" type="ORF">NCTC13291_01581</name>
</gene>
<feature type="domain" description="Ferric oxidoreductase" evidence="9">
    <location>
        <begin position="103"/>
        <end position="214"/>
    </location>
</feature>
<keyword evidence="6 7" id="KW-0472">Membrane</keyword>
<comment type="similarity">
    <text evidence="7">Belongs to the MsrQ family.</text>
</comment>
<comment type="subunit">
    <text evidence="7">Heterodimer of a catalytic subunit (MsrP) and a heme-binding subunit (MsrQ).</text>
</comment>
<comment type="function">
    <text evidence="7">Part of the MsrPQ system that repairs oxidized periplasmic proteins containing methionine sulfoxide residues (Met-O), using respiratory chain electrons. Thus protects these proteins from oxidative-stress damage caused by reactive species of oxygen and chlorine generated by the host defense mechanisms. MsrPQ is essential for the maintenance of envelope integrity under bleach stress, rescuing a wide series of structurally unrelated periplasmic proteins from methionine oxidation. MsrQ provides electrons for reduction to the reductase catalytic subunit MsrP, using the quinone pool of the respiratory chain.</text>
</comment>
<name>A0A379N1B7_9PROT</name>
<feature type="transmembrane region" description="Helical" evidence="7">
    <location>
        <begin position="301"/>
        <end position="321"/>
    </location>
</feature>
<sequence length="327" mass="35695">MSSDLSPGPPPDLPAGATRPRRPRPGGTRPEGAPAEAGRPASRGSSRAVSSVAPWPWLDRGGRVSPFKTAVFLATLLPGLIAGLRWSTGTLGAEPYMEATHQTGLWAIRFLLISLAVTPLRYLAEWPRVVVLRRMLGLAALAYALAHLMLYVIDQRFDLLHVAGEILKRTYLTIGFAAVLGLCVLGWTSTDAAVRRMGRNWKRLHRLVFPIAGLGALHFFMQSKVDVSEAVLMAGFLLWLILWRLLPATRRTGFLPLLALVPLATLGTAVIEYGWYALATRVPAALVLRANLALGYGLRPAQWVALVALALAFLPFLVRLVRRLRPA</sequence>
<dbReference type="GO" id="GO:0009055">
    <property type="term" value="F:electron transfer activity"/>
    <property type="evidence" value="ECO:0007669"/>
    <property type="project" value="UniProtKB-UniRule"/>
</dbReference>
<dbReference type="HAMAP" id="MF_01207">
    <property type="entry name" value="MsrQ"/>
    <property type="match status" value="1"/>
</dbReference>
<evidence type="ECO:0000256" key="4">
    <source>
        <dbReference type="ARBA" id="ARBA00022989"/>
    </source>
</evidence>
<evidence type="ECO:0000256" key="6">
    <source>
        <dbReference type="ARBA" id="ARBA00023136"/>
    </source>
</evidence>
<dbReference type="GO" id="GO:0030091">
    <property type="term" value="P:protein repair"/>
    <property type="evidence" value="ECO:0007669"/>
    <property type="project" value="UniProtKB-UniRule"/>
</dbReference>
<dbReference type="PANTHER" id="PTHR36964:SF1">
    <property type="entry name" value="PROTEIN-METHIONINE-SULFOXIDE REDUCTASE HEME-BINDING SUBUNIT MSRQ"/>
    <property type="match status" value="1"/>
</dbReference>
<evidence type="ECO:0000256" key="7">
    <source>
        <dbReference type="HAMAP-Rule" id="MF_01207"/>
    </source>
</evidence>
<evidence type="ECO:0000313" key="10">
    <source>
        <dbReference type="EMBL" id="SUE39929.1"/>
    </source>
</evidence>
<dbReference type="GO" id="GO:0005886">
    <property type="term" value="C:plasma membrane"/>
    <property type="evidence" value="ECO:0007669"/>
    <property type="project" value="UniProtKB-SubCell"/>
</dbReference>
<comment type="cofactor">
    <cofactor evidence="7">
        <name>heme b</name>
        <dbReference type="ChEBI" id="CHEBI:60344"/>
    </cofactor>
    <text evidence="7">Binds 1 heme b (iron(II)-protoporphyrin IX) group per subunit.</text>
</comment>
<protein>
    <recommendedName>
        <fullName evidence="7">Protein-methionine-sulfoxide reductase heme-binding subunit MsrQ</fullName>
    </recommendedName>
    <alternativeName>
        <fullName evidence="7">Flavocytochrome MsrQ</fullName>
    </alternativeName>
</protein>
<feature type="transmembrane region" description="Helical" evidence="7">
    <location>
        <begin position="106"/>
        <end position="124"/>
    </location>
</feature>
<dbReference type="InterPro" id="IPR013130">
    <property type="entry name" value="Fe3_Rdtase_TM_dom"/>
</dbReference>
<evidence type="ECO:0000256" key="1">
    <source>
        <dbReference type="ARBA" id="ARBA00004141"/>
    </source>
</evidence>
<accession>A0A379N1B7</accession>
<keyword evidence="7" id="KW-1003">Cell membrane</keyword>
<dbReference type="PANTHER" id="PTHR36964">
    <property type="entry name" value="PROTEIN-METHIONINE-SULFOXIDE REDUCTASE HEME-BINDING SUBUNIT MSRQ"/>
    <property type="match status" value="1"/>
</dbReference>
<feature type="region of interest" description="Disordered" evidence="8">
    <location>
        <begin position="1"/>
        <end position="47"/>
    </location>
</feature>
<proteinExistence type="inferred from homology"/>
<keyword evidence="7" id="KW-0349">Heme</keyword>
<keyword evidence="4 7" id="KW-1133">Transmembrane helix</keyword>
<feature type="transmembrane region" description="Helical" evidence="7">
    <location>
        <begin position="227"/>
        <end position="246"/>
    </location>
</feature>
<keyword evidence="2 7" id="KW-0813">Transport</keyword>
<comment type="cofactor">
    <cofactor evidence="7">
        <name>FMN</name>
        <dbReference type="ChEBI" id="CHEBI:58210"/>
    </cofactor>
    <text evidence="7">Binds 1 FMN per subunit.</text>
</comment>
<evidence type="ECO:0000256" key="8">
    <source>
        <dbReference type="SAM" id="MobiDB-lite"/>
    </source>
</evidence>
<evidence type="ECO:0000256" key="2">
    <source>
        <dbReference type="ARBA" id="ARBA00022448"/>
    </source>
</evidence>
<feature type="compositionally biased region" description="Low complexity" evidence="8">
    <location>
        <begin position="25"/>
        <end position="47"/>
    </location>
</feature>
<feature type="transmembrane region" description="Helical" evidence="7">
    <location>
        <begin position="173"/>
        <end position="192"/>
    </location>
</feature>
<dbReference type="InterPro" id="IPR022837">
    <property type="entry name" value="MsrQ-like"/>
</dbReference>
<comment type="caution">
    <text evidence="7">Lacks conserved residue(s) required for the propagation of feature annotation.</text>
</comment>
<dbReference type="Pfam" id="PF01794">
    <property type="entry name" value="Ferric_reduct"/>
    <property type="match status" value="1"/>
</dbReference>
<keyword evidence="5 7" id="KW-0408">Iron</keyword>
<keyword evidence="3 7" id="KW-0812">Transmembrane</keyword>
<evidence type="ECO:0000259" key="9">
    <source>
        <dbReference type="Pfam" id="PF01794"/>
    </source>
</evidence>
<evidence type="ECO:0000256" key="5">
    <source>
        <dbReference type="ARBA" id="ARBA00023004"/>
    </source>
</evidence>
<feature type="transmembrane region" description="Helical" evidence="7">
    <location>
        <begin position="253"/>
        <end position="276"/>
    </location>
</feature>